<comment type="caution">
    <text evidence="1">The sequence shown here is derived from an EMBL/GenBank/DDBJ whole genome shotgun (WGS) entry which is preliminary data.</text>
</comment>
<keyword evidence="2" id="KW-1185">Reference proteome</keyword>
<gene>
    <name evidence="1" type="ORF">STAS_22456</name>
</gene>
<evidence type="ECO:0000313" key="1">
    <source>
        <dbReference type="EMBL" id="GER45508.1"/>
    </source>
</evidence>
<organism evidence="1 2">
    <name type="scientific">Striga asiatica</name>
    <name type="common">Asiatic witchweed</name>
    <name type="synonym">Buchnera asiatica</name>
    <dbReference type="NCBI Taxonomy" id="4170"/>
    <lineage>
        <taxon>Eukaryota</taxon>
        <taxon>Viridiplantae</taxon>
        <taxon>Streptophyta</taxon>
        <taxon>Embryophyta</taxon>
        <taxon>Tracheophyta</taxon>
        <taxon>Spermatophyta</taxon>
        <taxon>Magnoliopsida</taxon>
        <taxon>eudicotyledons</taxon>
        <taxon>Gunneridae</taxon>
        <taxon>Pentapetalae</taxon>
        <taxon>asterids</taxon>
        <taxon>lamiids</taxon>
        <taxon>Lamiales</taxon>
        <taxon>Orobanchaceae</taxon>
        <taxon>Buchnereae</taxon>
        <taxon>Striga</taxon>
    </lineage>
</organism>
<proteinExistence type="predicted"/>
<sequence length="130" mass="14329">MDLKVGDGKACDGDGDIGDSIPGCPTDGRDGLRTHHRLSLFWWSGEVRQRSVVFLVVRRGSSVLMAGATASVEERGGGWSRRKGRLEQKKGAAERVEYTGGCRWQWWVAGGSRWRSSVDSAVHLHAYERG</sequence>
<name>A0A5A7QKR5_STRAF</name>
<reference evidence="2" key="1">
    <citation type="journal article" date="2019" name="Curr. Biol.">
        <title>Genome Sequence of Striga asiatica Provides Insight into the Evolution of Plant Parasitism.</title>
        <authorList>
            <person name="Yoshida S."/>
            <person name="Kim S."/>
            <person name="Wafula E.K."/>
            <person name="Tanskanen J."/>
            <person name="Kim Y.M."/>
            <person name="Honaas L."/>
            <person name="Yang Z."/>
            <person name="Spallek T."/>
            <person name="Conn C.E."/>
            <person name="Ichihashi Y."/>
            <person name="Cheong K."/>
            <person name="Cui S."/>
            <person name="Der J.P."/>
            <person name="Gundlach H."/>
            <person name="Jiao Y."/>
            <person name="Hori C."/>
            <person name="Ishida J.K."/>
            <person name="Kasahara H."/>
            <person name="Kiba T."/>
            <person name="Kim M.S."/>
            <person name="Koo N."/>
            <person name="Laohavisit A."/>
            <person name="Lee Y.H."/>
            <person name="Lumba S."/>
            <person name="McCourt P."/>
            <person name="Mortimer J.C."/>
            <person name="Mutuku J.M."/>
            <person name="Nomura T."/>
            <person name="Sasaki-Sekimoto Y."/>
            <person name="Seto Y."/>
            <person name="Wang Y."/>
            <person name="Wakatake T."/>
            <person name="Sakakibara H."/>
            <person name="Demura T."/>
            <person name="Yamaguchi S."/>
            <person name="Yoneyama K."/>
            <person name="Manabe R.I."/>
            <person name="Nelson D.C."/>
            <person name="Schulman A.H."/>
            <person name="Timko M.P."/>
            <person name="dePamphilis C.W."/>
            <person name="Choi D."/>
            <person name="Shirasu K."/>
        </authorList>
    </citation>
    <scope>NUCLEOTIDE SEQUENCE [LARGE SCALE GENOMIC DNA]</scope>
    <source>
        <strain evidence="2">cv. UVA1</strain>
    </source>
</reference>
<evidence type="ECO:0000313" key="2">
    <source>
        <dbReference type="Proteomes" id="UP000325081"/>
    </source>
</evidence>
<dbReference type="EMBL" id="BKCP01007182">
    <property type="protein sequence ID" value="GER45508.1"/>
    <property type="molecule type" value="Genomic_DNA"/>
</dbReference>
<dbReference type="Proteomes" id="UP000325081">
    <property type="component" value="Unassembled WGS sequence"/>
</dbReference>
<accession>A0A5A7QKR5</accession>
<protein>
    <submittedName>
        <fullName evidence="1">UDP-D-glucuronate 4-epimerase 3</fullName>
    </submittedName>
</protein>
<dbReference type="AlphaFoldDB" id="A0A5A7QKR5"/>